<keyword evidence="10" id="KW-1208">Phospholipid metabolism</keyword>
<dbReference type="EMBL" id="JAROCB010000001">
    <property type="protein sequence ID" value="MDN4595744.1"/>
    <property type="molecule type" value="Genomic_DNA"/>
</dbReference>
<dbReference type="InterPro" id="IPR048254">
    <property type="entry name" value="CDP_ALCOHOL_P_TRANSF_CS"/>
</dbReference>
<evidence type="ECO:0000256" key="2">
    <source>
        <dbReference type="ARBA" id="ARBA00010441"/>
    </source>
</evidence>
<proteinExistence type="inferred from homology"/>
<dbReference type="InterPro" id="IPR000462">
    <property type="entry name" value="CDP-OH_P_trans"/>
</dbReference>
<name>A0ABT8ISG7_9MICO</name>
<feature type="transmembrane region" description="Helical" evidence="13">
    <location>
        <begin position="24"/>
        <end position="43"/>
    </location>
</feature>
<comment type="caution">
    <text evidence="14">The sequence shown here is derived from an EMBL/GenBank/DDBJ whole genome shotgun (WGS) entry which is preliminary data.</text>
</comment>
<evidence type="ECO:0000256" key="11">
    <source>
        <dbReference type="NCBIfam" id="TIGR00560"/>
    </source>
</evidence>
<dbReference type="RefSeq" id="WP_301215206.1">
    <property type="nucleotide sequence ID" value="NZ_JAROCB010000001.1"/>
</dbReference>
<dbReference type="PIRSF" id="PIRSF000847">
    <property type="entry name" value="Phos_ph_gly_syn"/>
    <property type="match status" value="1"/>
</dbReference>
<keyword evidence="15" id="KW-1185">Reference proteome</keyword>
<accession>A0ABT8ISG7</accession>
<keyword evidence="8 13" id="KW-0472">Membrane</keyword>
<keyword evidence="7" id="KW-0443">Lipid metabolism</keyword>
<evidence type="ECO:0000256" key="8">
    <source>
        <dbReference type="ARBA" id="ARBA00023136"/>
    </source>
</evidence>
<keyword evidence="5 13" id="KW-0812">Transmembrane</keyword>
<dbReference type="NCBIfam" id="TIGR00560">
    <property type="entry name" value="pgsA"/>
    <property type="match status" value="1"/>
</dbReference>
<evidence type="ECO:0000256" key="3">
    <source>
        <dbReference type="ARBA" id="ARBA00022516"/>
    </source>
</evidence>
<dbReference type="EC" id="2.7.8.5" evidence="11"/>
<evidence type="ECO:0000313" key="14">
    <source>
        <dbReference type="EMBL" id="MDN4595744.1"/>
    </source>
</evidence>
<evidence type="ECO:0000256" key="13">
    <source>
        <dbReference type="SAM" id="Phobius"/>
    </source>
</evidence>
<reference evidence="14" key="1">
    <citation type="submission" date="2023-03" db="EMBL/GenBank/DDBJ databases">
        <title>MT1 and MT2 Draft Genomes of Novel Species.</title>
        <authorList>
            <person name="Venkateswaran K."/>
        </authorList>
    </citation>
    <scope>NUCLEOTIDE SEQUENCE</scope>
    <source>
        <strain evidence="14">F6_8S_P_1A</strain>
    </source>
</reference>
<keyword evidence="9" id="KW-0594">Phospholipid biosynthesis</keyword>
<evidence type="ECO:0000256" key="4">
    <source>
        <dbReference type="ARBA" id="ARBA00022679"/>
    </source>
</evidence>
<evidence type="ECO:0000313" key="15">
    <source>
        <dbReference type="Proteomes" id="UP001174210"/>
    </source>
</evidence>
<protein>
    <recommendedName>
        <fullName evidence="11">CDP-diacylglycerol--glycerol-3-phosphate 3-phosphatidyltransferase</fullName>
        <ecNumber evidence="11">2.7.8.5</ecNumber>
    </recommendedName>
</protein>
<dbReference type="Proteomes" id="UP001174210">
    <property type="component" value="Unassembled WGS sequence"/>
</dbReference>
<feature type="transmembrane region" description="Helical" evidence="13">
    <location>
        <begin position="152"/>
        <end position="170"/>
    </location>
</feature>
<evidence type="ECO:0000256" key="1">
    <source>
        <dbReference type="ARBA" id="ARBA00004141"/>
    </source>
</evidence>
<dbReference type="InterPro" id="IPR050324">
    <property type="entry name" value="CDP-alcohol_PTase-I"/>
</dbReference>
<gene>
    <name evidence="14" type="primary">pgsA</name>
    <name evidence="14" type="ORF">P5G59_01190</name>
</gene>
<dbReference type="PROSITE" id="PS00379">
    <property type="entry name" value="CDP_ALCOHOL_P_TRANSF"/>
    <property type="match status" value="1"/>
</dbReference>
<evidence type="ECO:0000256" key="9">
    <source>
        <dbReference type="ARBA" id="ARBA00023209"/>
    </source>
</evidence>
<comment type="similarity">
    <text evidence="2 12">Belongs to the CDP-alcohol phosphatidyltransferase class-I family.</text>
</comment>
<feature type="transmembrane region" description="Helical" evidence="13">
    <location>
        <begin position="112"/>
        <end position="131"/>
    </location>
</feature>
<evidence type="ECO:0000256" key="10">
    <source>
        <dbReference type="ARBA" id="ARBA00023264"/>
    </source>
</evidence>
<evidence type="ECO:0000256" key="6">
    <source>
        <dbReference type="ARBA" id="ARBA00022989"/>
    </source>
</evidence>
<feature type="transmembrane region" description="Helical" evidence="13">
    <location>
        <begin position="176"/>
        <end position="194"/>
    </location>
</feature>
<sequence>MSVSDTPPSAASGGGPARVSNWNLPNAITVVRILLAPLFVWMLLADGGDDGWLRWAAAALFVLAIATDGVDGALARRKGLVTDLGKLLDPIADKVLTGGALIALSILNELPWWVTIVILVREIGITVYRFVVIRQGVIAASRGGKIKTIVQSVAISFALVPLWTIFGSWIDWVNTILMTAAVILTVWTGIDYLWQAWKGRRAKRAAG</sequence>
<keyword evidence="6 13" id="KW-1133">Transmembrane helix</keyword>
<dbReference type="Gene3D" id="1.20.120.1760">
    <property type="match status" value="1"/>
</dbReference>
<evidence type="ECO:0000256" key="7">
    <source>
        <dbReference type="ARBA" id="ARBA00023098"/>
    </source>
</evidence>
<organism evidence="14 15">
    <name type="scientific">Leifsonia virtsii</name>
    <dbReference type="NCBI Taxonomy" id="3035915"/>
    <lineage>
        <taxon>Bacteria</taxon>
        <taxon>Bacillati</taxon>
        <taxon>Actinomycetota</taxon>
        <taxon>Actinomycetes</taxon>
        <taxon>Micrococcales</taxon>
        <taxon>Microbacteriaceae</taxon>
        <taxon>Leifsonia</taxon>
    </lineage>
</organism>
<evidence type="ECO:0000256" key="5">
    <source>
        <dbReference type="ARBA" id="ARBA00022692"/>
    </source>
</evidence>
<evidence type="ECO:0000256" key="12">
    <source>
        <dbReference type="RuleBase" id="RU003750"/>
    </source>
</evidence>
<feature type="transmembrane region" description="Helical" evidence="13">
    <location>
        <begin position="55"/>
        <end position="75"/>
    </location>
</feature>
<dbReference type="InterPro" id="IPR043130">
    <property type="entry name" value="CDP-OH_PTrfase_TM_dom"/>
</dbReference>
<dbReference type="PANTHER" id="PTHR14269:SF62">
    <property type="entry name" value="CDP-DIACYLGLYCEROL--GLYCEROL-3-PHOSPHATE 3-PHOSPHATIDYLTRANSFERASE 1, CHLOROPLASTIC"/>
    <property type="match status" value="1"/>
</dbReference>
<keyword evidence="3" id="KW-0444">Lipid biosynthesis</keyword>
<dbReference type="InterPro" id="IPR004570">
    <property type="entry name" value="Phosphatidylglycerol_P_synth"/>
</dbReference>
<dbReference type="GO" id="GO:0008444">
    <property type="term" value="F:CDP-diacylglycerol-glycerol-3-phosphate 3-phosphatidyltransferase activity"/>
    <property type="evidence" value="ECO:0007669"/>
    <property type="project" value="UniProtKB-EC"/>
</dbReference>
<dbReference type="Pfam" id="PF01066">
    <property type="entry name" value="CDP-OH_P_transf"/>
    <property type="match status" value="1"/>
</dbReference>
<keyword evidence="4 12" id="KW-0808">Transferase</keyword>
<comment type="subcellular location">
    <subcellularLocation>
        <location evidence="1">Membrane</location>
        <topology evidence="1">Multi-pass membrane protein</topology>
    </subcellularLocation>
</comment>
<dbReference type="PANTHER" id="PTHR14269">
    <property type="entry name" value="CDP-DIACYLGLYCEROL--GLYCEROL-3-PHOSPHATE 3-PHOSPHATIDYLTRANSFERASE-RELATED"/>
    <property type="match status" value="1"/>
</dbReference>